<dbReference type="Gene3D" id="1.10.10.10">
    <property type="entry name" value="Winged helix-like DNA-binding domain superfamily/Winged helix DNA-binding domain"/>
    <property type="match status" value="1"/>
</dbReference>
<proteinExistence type="predicted"/>
<dbReference type="AlphaFoldDB" id="A0A4R6LDY5"/>
<protein>
    <submittedName>
        <fullName evidence="2">PadR family transcriptional regulator</fullName>
    </submittedName>
</protein>
<dbReference type="InterPro" id="IPR005149">
    <property type="entry name" value="Tscrpt_reg_PadR_N"/>
</dbReference>
<feature type="domain" description="Transcription regulator PadR N-terminal" evidence="1">
    <location>
        <begin position="36"/>
        <end position="72"/>
    </location>
</feature>
<name>A0A4R6LDY5_9FIRM</name>
<dbReference type="InterPro" id="IPR036388">
    <property type="entry name" value="WH-like_DNA-bd_sf"/>
</dbReference>
<dbReference type="EMBL" id="SNWX01000033">
    <property type="protein sequence ID" value="TDO77656.1"/>
    <property type="molecule type" value="Genomic_DNA"/>
</dbReference>
<evidence type="ECO:0000313" key="3">
    <source>
        <dbReference type="Proteomes" id="UP000295064"/>
    </source>
</evidence>
<comment type="caution">
    <text evidence="2">The sequence shown here is derived from an EMBL/GenBank/DDBJ whole genome shotgun (WGS) entry which is preliminary data.</text>
</comment>
<sequence>MCAPCTYRELVELCQYLYMSFELENSLSKCYNIIRFLHSMEEDGILVSEEKTIEGKVRKYYSLTAKGEEVLNEVKTKTRGLSEEIME</sequence>
<dbReference type="Proteomes" id="UP000295064">
    <property type="component" value="Unassembled WGS sequence"/>
</dbReference>
<reference evidence="2 3" key="1">
    <citation type="submission" date="2019-03" db="EMBL/GenBank/DDBJ databases">
        <title>Subsurface microbial communities from deep shales in Ohio and West Virginia, USA.</title>
        <authorList>
            <person name="Wrighton K."/>
        </authorList>
    </citation>
    <scope>NUCLEOTIDE SEQUENCE [LARGE SCALE GENOMIC DNA]</scope>
    <source>
        <strain evidence="2 3">MA284_T2</strain>
    </source>
</reference>
<evidence type="ECO:0000259" key="1">
    <source>
        <dbReference type="Pfam" id="PF03551"/>
    </source>
</evidence>
<evidence type="ECO:0000313" key="2">
    <source>
        <dbReference type="EMBL" id="TDO77656.1"/>
    </source>
</evidence>
<dbReference type="SUPFAM" id="SSF46785">
    <property type="entry name" value="Winged helix' DNA-binding domain"/>
    <property type="match status" value="1"/>
</dbReference>
<dbReference type="Pfam" id="PF03551">
    <property type="entry name" value="PadR"/>
    <property type="match status" value="1"/>
</dbReference>
<gene>
    <name evidence="2" type="ORF">DFR79_13333</name>
</gene>
<organism evidence="2 3">
    <name type="scientific">Halanaerobium saccharolyticum</name>
    <dbReference type="NCBI Taxonomy" id="43595"/>
    <lineage>
        <taxon>Bacteria</taxon>
        <taxon>Bacillati</taxon>
        <taxon>Bacillota</taxon>
        <taxon>Clostridia</taxon>
        <taxon>Halanaerobiales</taxon>
        <taxon>Halanaerobiaceae</taxon>
        <taxon>Halanaerobium</taxon>
    </lineage>
</organism>
<dbReference type="InterPro" id="IPR036390">
    <property type="entry name" value="WH_DNA-bd_sf"/>
</dbReference>
<accession>A0A4R6LDY5</accession>
<dbReference type="RefSeq" id="WP_243727808.1">
    <property type="nucleotide sequence ID" value="NZ_SNWX01000033.1"/>
</dbReference>